<protein>
    <recommendedName>
        <fullName evidence="1">Fungal-type protein kinase domain-containing protein</fullName>
    </recommendedName>
</protein>
<evidence type="ECO:0000313" key="2">
    <source>
        <dbReference type="EMBL" id="PCH37620.1"/>
    </source>
</evidence>
<gene>
    <name evidence="2" type="ORF">WOLCODRAFT_159556</name>
</gene>
<evidence type="ECO:0000259" key="1">
    <source>
        <dbReference type="Pfam" id="PF17667"/>
    </source>
</evidence>
<dbReference type="InterPro" id="IPR040976">
    <property type="entry name" value="Pkinase_fungal"/>
</dbReference>
<feature type="non-terminal residue" evidence="2">
    <location>
        <position position="340"/>
    </location>
</feature>
<dbReference type="OrthoDB" id="5584477at2759"/>
<name>A0A2H3J5V9_WOLCO</name>
<feature type="domain" description="Fungal-type protein kinase" evidence="1">
    <location>
        <begin position="174"/>
        <end position="340"/>
    </location>
</feature>
<accession>A0A2H3J5V9</accession>
<proteinExistence type="predicted"/>
<sequence length="340" mass="38378">MTNFRNRASDLVEIQEIDGLGIGSAILAGKIERALEQNTKHGRSVDLKRPMWRTSSVSLMGFDPVLGTTTTTPYRIKAIQYPWRLEQRNKDNPERLKAWLSELYDKVGVVDVPLDGDDADSSSMAVEDSGTTDVSAERTVVHYVKINAYLEKHSIPRYGLAKMLYGEDLGETSNFHVTISATAKYFKNGPRNERSHMRIVLDIVREPLSKFTSTKQLIRVIRDAIIGHLLAYLSSVLHRDVSFGNVMLVRKGAVEFCGFIDDLDYGSPVDSSKFRWKGIKGTPFQGKSLWGTLLSAGEQKRFRELENELKERTGTVEFMAMELMNADPKQDVSHQVHHDL</sequence>
<dbReference type="EMBL" id="KB467939">
    <property type="protein sequence ID" value="PCH37620.1"/>
    <property type="molecule type" value="Genomic_DNA"/>
</dbReference>
<keyword evidence="3" id="KW-1185">Reference proteome</keyword>
<organism evidence="2 3">
    <name type="scientific">Wolfiporia cocos (strain MD-104)</name>
    <name type="common">Brown rot fungus</name>
    <dbReference type="NCBI Taxonomy" id="742152"/>
    <lineage>
        <taxon>Eukaryota</taxon>
        <taxon>Fungi</taxon>
        <taxon>Dikarya</taxon>
        <taxon>Basidiomycota</taxon>
        <taxon>Agaricomycotina</taxon>
        <taxon>Agaricomycetes</taxon>
        <taxon>Polyporales</taxon>
        <taxon>Phaeolaceae</taxon>
        <taxon>Wolfiporia</taxon>
    </lineage>
</organism>
<dbReference type="Proteomes" id="UP000218811">
    <property type="component" value="Unassembled WGS sequence"/>
</dbReference>
<evidence type="ECO:0000313" key="3">
    <source>
        <dbReference type="Proteomes" id="UP000218811"/>
    </source>
</evidence>
<dbReference type="Pfam" id="PF17667">
    <property type="entry name" value="Pkinase_fungal"/>
    <property type="match status" value="1"/>
</dbReference>
<dbReference type="AlphaFoldDB" id="A0A2H3J5V9"/>
<reference evidence="2 3" key="1">
    <citation type="journal article" date="2012" name="Science">
        <title>The Paleozoic origin of enzymatic lignin decomposition reconstructed from 31 fungal genomes.</title>
        <authorList>
            <person name="Floudas D."/>
            <person name="Binder M."/>
            <person name="Riley R."/>
            <person name="Barry K."/>
            <person name="Blanchette R.A."/>
            <person name="Henrissat B."/>
            <person name="Martinez A.T."/>
            <person name="Otillar R."/>
            <person name="Spatafora J.W."/>
            <person name="Yadav J.S."/>
            <person name="Aerts A."/>
            <person name="Benoit I."/>
            <person name="Boyd A."/>
            <person name="Carlson A."/>
            <person name="Copeland A."/>
            <person name="Coutinho P.M."/>
            <person name="de Vries R.P."/>
            <person name="Ferreira P."/>
            <person name="Findley K."/>
            <person name="Foster B."/>
            <person name="Gaskell J."/>
            <person name="Glotzer D."/>
            <person name="Gorecki P."/>
            <person name="Heitman J."/>
            <person name="Hesse C."/>
            <person name="Hori C."/>
            <person name="Igarashi K."/>
            <person name="Jurgens J.A."/>
            <person name="Kallen N."/>
            <person name="Kersten P."/>
            <person name="Kohler A."/>
            <person name="Kuees U."/>
            <person name="Kumar T.K.A."/>
            <person name="Kuo A."/>
            <person name="LaButti K."/>
            <person name="Larrondo L.F."/>
            <person name="Lindquist E."/>
            <person name="Ling A."/>
            <person name="Lombard V."/>
            <person name="Lucas S."/>
            <person name="Lundell T."/>
            <person name="Martin R."/>
            <person name="McLaughlin D.J."/>
            <person name="Morgenstern I."/>
            <person name="Morin E."/>
            <person name="Murat C."/>
            <person name="Nagy L.G."/>
            <person name="Nolan M."/>
            <person name="Ohm R.A."/>
            <person name="Patyshakuliyeva A."/>
            <person name="Rokas A."/>
            <person name="Ruiz-Duenas F.J."/>
            <person name="Sabat G."/>
            <person name="Salamov A."/>
            <person name="Samejima M."/>
            <person name="Schmutz J."/>
            <person name="Slot J.C."/>
            <person name="St John F."/>
            <person name="Stenlid J."/>
            <person name="Sun H."/>
            <person name="Sun S."/>
            <person name="Syed K."/>
            <person name="Tsang A."/>
            <person name="Wiebenga A."/>
            <person name="Young D."/>
            <person name="Pisabarro A."/>
            <person name="Eastwood D.C."/>
            <person name="Martin F."/>
            <person name="Cullen D."/>
            <person name="Grigoriev I.V."/>
            <person name="Hibbett D.S."/>
        </authorList>
    </citation>
    <scope>NUCLEOTIDE SEQUENCE [LARGE SCALE GENOMIC DNA]</scope>
    <source>
        <strain evidence="2 3">MD-104</strain>
    </source>
</reference>